<dbReference type="OrthoDB" id="9802481at2"/>
<keyword evidence="6" id="KW-0464">Manganese</keyword>
<keyword evidence="3" id="KW-0479">Metal-binding</keyword>
<dbReference type="Gene3D" id="3.60.21.10">
    <property type="match status" value="1"/>
</dbReference>
<evidence type="ECO:0000256" key="4">
    <source>
        <dbReference type="ARBA" id="ARBA00022801"/>
    </source>
</evidence>
<accession>A0A5B8VLP8</accession>
<feature type="domain" description="Calcineurin-like phosphoesterase" evidence="7">
    <location>
        <begin position="20"/>
        <end position="225"/>
    </location>
</feature>
<dbReference type="GO" id="GO:0046872">
    <property type="term" value="F:metal ion binding"/>
    <property type="evidence" value="ECO:0007669"/>
    <property type="project" value="UniProtKB-KW"/>
</dbReference>
<proteinExistence type="predicted"/>
<sequence length="263" mass="30973">MTQESLHTIKLNDARPDRQIYFLSDFHLGAPDYKSSLIREKKILRFLDFIEDKVAELFILGDMFDFWYEYKKVVPKNYVRLLGKLASMADQGIPIHFFVGNHDMWMKDYFEKELGIRVYFQQQSFSANDKRFYIAHGDGLGPGDKGYKFLKKVFRSPLCNWLFGKLHPDVGIGLANYFSRKSRAKTGSADGLWMGAESEWLVLHSKEVLTQEHFDYFIYGHRHYPILESLEKDSQYINLGDWITHFTYGSFDGVQMKLQKWEQ</sequence>
<name>A0A5B8VLP8_9BACT</name>
<evidence type="ECO:0000256" key="1">
    <source>
        <dbReference type="ARBA" id="ARBA00022475"/>
    </source>
</evidence>
<evidence type="ECO:0000313" key="8">
    <source>
        <dbReference type="EMBL" id="QEC72133.1"/>
    </source>
</evidence>
<protein>
    <submittedName>
        <fullName evidence="8">UDP-2,3-diacylglucosamine diphosphatase</fullName>
    </submittedName>
</protein>
<dbReference type="RefSeq" id="WP_146781893.1">
    <property type="nucleotide sequence ID" value="NZ_CP042434.1"/>
</dbReference>
<dbReference type="PANTHER" id="PTHR34990">
    <property type="entry name" value="UDP-2,3-DIACYLGLUCOSAMINE HYDROLASE-RELATED"/>
    <property type="match status" value="1"/>
</dbReference>
<reference evidence="8 9" key="1">
    <citation type="journal article" date="2017" name="Int. J. Syst. Evol. Microbiol.">
        <title>Arachidicoccus ginsenosidivorans sp. nov., with ginsenoside-converting activity isolated from ginseng cultivating soil.</title>
        <authorList>
            <person name="Siddiqi M.Z."/>
            <person name="Aslam Z."/>
            <person name="Im W.T."/>
        </authorList>
    </citation>
    <scope>NUCLEOTIDE SEQUENCE [LARGE SCALE GENOMIC DNA]</scope>
    <source>
        <strain evidence="8 9">Gsoil 809</strain>
    </source>
</reference>
<dbReference type="InterPro" id="IPR043461">
    <property type="entry name" value="LpxH-like"/>
</dbReference>
<keyword evidence="1" id="KW-1003">Cell membrane</keyword>
<evidence type="ECO:0000259" key="7">
    <source>
        <dbReference type="Pfam" id="PF00149"/>
    </source>
</evidence>
<keyword evidence="5" id="KW-0472">Membrane</keyword>
<dbReference type="GO" id="GO:0009245">
    <property type="term" value="P:lipid A biosynthetic process"/>
    <property type="evidence" value="ECO:0007669"/>
    <property type="project" value="TreeGrafter"/>
</dbReference>
<dbReference type="Proteomes" id="UP000321291">
    <property type="component" value="Chromosome"/>
</dbReference>
<evidence type="ECO:0000256" key="2">
    <source>
        <dbReference type="ARBA" id="ARBA00022519"/>
    </source>
</evidence>
<dbReference type="PANTHER" id="PTHR34990:SF1">
    <property type="entry name" value="UDP-2,3-DIACYLGLUCOSAMINE HYDROLASE"/>
    <property type="match status" value="1"/>
</dbReference>
<evidence type="ECO:0000256" key="6">
    <source>
        <dbReference type="ARBA" id="ARBA00023211"/>
    </source>
</evidence>
<dbReference type="GO" id="GO:0008758">
    <property type="term" value="F:UDP-2,3-diacylglucosamine hydrolase activity"/>
    <property type="evidence" value="ECO:0007669"/>
    <property type="project" value="TreeGrafter"/>
</dbReference>
<keyword evidence="4" id="KW-0378">Hydrolase</keyword>
<evidence type="ECO:0000256" key="3">
    <source>
        <dbReference type="ARBA" id="ARBA00022723"/>
    </source>
</evidence>
<dbReference type="EMBL" id="CP042434">
    <property type="protein sequence ID" value="QEC72133.1"/>
    <property type="molecule type" value="Genomic_DNA"/>
</dbReference>
<dbReference type="Pfam" id="PF00149">
    <property type="entry name" value="Metallophos"/>
    <property type="match status" value="1"/>
</dbReference>
<evidence type="ECO:0000256" key="5">
    <source>
        <dbReference type="ARBA" id="ARBA00023136"/>
    </source>
</evidence>
<dbReference type="AlphaFoldDB" id="A0A5B8VLP8"/>
<organism evidence="8 9">
    <name type="scientific">Arachidicoccus ginsenosidivorans</name>
    <dbReference type="NCBI Taxonomy" id="496057"/>
    <lineage>
        <taxon>Bacteria</taxon>
        <taxon>Pseudomonadati</taxon>
        <taxon>Bacteroidota</taxon>
        <taxon>Chitinophagia</taxon>
        <taxon>Chitinophagales</taxon>
        <taxon>Chitinophagaceae</taxon>
        <taxon>Arachidicoccus</taxon>
    </lineage>
</organism>
<dbReference type="InterPro" id="IPR029052">
    <property type="entry name" value="Metallo-depent_PP-like"/>
</dbReference>
<keyword evidence="9" id="KW-1185">Reference proteome</keyword>
<dbReference type="KEGG" id="agi:FSB73_11080"/>
<evidence type="ECO:0000313" key="9">
    <source>
        <dbReference type="Proteomes" id="UP000321291"/>
    </source>
</evidence>
<dbReference type="SUPFAM" id="SSF56300">
    <property type="entry name" value="Metallo-dependent phosphatases"/>
    <property type="match status" value="1"/>
</dbReference>
<keyword evidence="2" id="KW-0997">Cell inner membrane</keyword>
<dbReference type="InterPro" id="IPR004843">
    <property type="entry name" value="Calcineurin-like_PHP"/>
</dbReference>
<gene>
    <name evidence="8" type="ORF">FSB73_11080</name>
</gene>
<dbReference type="CDD" id="cd07398">
    <property type="entry name" value="MPP_YbbF-LpxH"/>
    <property type="match status" value="1"/>
</dbReference>
<dbReference type="GO" id="GO:0016020">
    <property type="term" value="C:membrane"/>
    <property type="evidence" value="ECO:0007669"/>
    <property type="project" value="GOC"/>
</dbReference>